<dbReference type="InterPro" id="IPR050535">
    <property type="entry name" value="DNA_Repair-Maintenance_Comp"/>
</dbReference>
<dbReference type="AlphaFoldDB" id="A0A975T2J0"/>
<reference evidence="10" key="1">
    <citation type="submission" date="2021-06" db="EMBL/GenBank/DDBJ databases">
        <title>Complete genome sequence of Nocardioides sp. G188.</title>
        <authorList>
            <person name="Im W.-T."/>
        </authorList>
    </citation>
    <scope>NUCLEOTIDE SEQUENCE</scope>
    <source>
        <strain evidence="10">G188</strain>
    </source>
</reference>
<evidence type="ECO:0000256" key="2">
    <source>
        <dbReference type="ARBA" id="ARBA00011322"/>
    </source>
</evidence>
<keyword evidence="4 7" id="KW-0540">Nuclease</keyword>
<evidence type="ECO:0000259" key="9">
    <source>
        <dbReference type="Pfam" id="PF12320"/>
    </source>
</evidence>
<dbReference type="Pfam" id="PF12320">
    <property type="entry name" value="SbcD_C"/>
    <property type="match status" value="1"/>
</dbReference>
<dbReference type="PANTHER" id="PTHR30337">
    <property type="entry name" value="COMPONENT OF ATP-DEPENDENT DSDNA EXONUCLEASE"/>
    <property type="match status" value="1"/>
</dbReference>
<sequence>MRILHTSDWHLGRSFHSVGMLGAQATYVDHLLAVVESEGVDLVVLSGDVYDRALPPVDAVELADDTFARLASSRAQVVVSSGNHDSPARLGFNARLADAAGVHLRTRWQDVGTPVLLEDEHGPVAVYGIPYLEPDAVRTAWELPTRSHEAALTAAMARVDADLASRPGARSVVLAHAFVAGSAEAAPRMASDSERDISVGGIQIAPTSLFAGVDYAALGHLHGRQTLTESIRYSGSPLAYSFSEAAQTKGSWLVDLGAEGVRAAEFVEAPVPRRLRTLRGRIDDLLADPRHADAEDAWLQVTLTDARRPLHAMDRLAARFPHTLMIGFEPEGAVRARGPVMPRVDGRSDIDVALGFVAEVRALEATTEEELLLQLACDSCRIDDDRDADFRLGHQDVG</sequence>
<evidence type="ECO:0000256" key="3">
    <source>
        <dbReference type="ARBA" id="ARBA00013365"/>
    </source>
</evidence>
<dbReference type="Pfam" id="PF00149">
    <property type="entry name" value="Metallophos"/>
    <property type="match status" value="1"/>
</dbReference>
<evidence type="ECO:0000256" key="4">
    <source>
        <dbReference type="ARBA" id="ARBA00022722"/>
    </source>
</evidence>
<evidence type="ECO:0000313" key="11">
    <source>
        <dbReference type="Proteomes" id="UP000683575"/>
    </source>
</evidence>
<accession>A0A975T2J0</accession>
<comment type="similarity">
    <text evidence="1 7">Belongs to the SbcD family.</text>
</comment>
<dbReference type="GO" id="GO:0006310">
    <property type="term" value="P:DNA recombination"/>
    <property type="evidence" value="ECO:0007669"/>
    <property type="project" value="UniProtKB-KW"/>
</dbReference>
<gene>
    <name evidence="7" type="primary">sbcD</name>
    <name evidence="10" type="ORF">KRR39_08880</name>
</gene>
<feature type="domain" description="Calcineurin-like phosphoesterase" evidence="8">
    <location>
        <begin position="1"/>
        <end position="93"/>
    </location>
</feature>
<comment type="function">
    <text evidence="7">SbcCD cleaves DNA hairpin structures. These structures can inhibit DNA replication and are intermediates in certain DNA recombination reactions. The complex acts as a 3'-&gt;5' double strand exonuclease that can open hairpins. It also has a 5' single-strand endonuclease activity.</text>
</comment>
<keyword evidence="7" id="KW-0255">Endonuclease</keyword>
<evidence type="ECO:0000313" key="10">
    <source>
        <dbReference type="EMBL" id="QWZ09825.1"/>
    </source>
</evidence>
<keyword evidence="7" id="KW-0235">DNA replication</keyword>
<comment type="subunit">
    <text evidence="2 7">Heterodimer of SbcC and SbcD.</text>
</comment>
<keyword evidence="5 7" id="KW-0378">Hydrolase</keyword>
<dbReference type="InterPro" id="IPR026843">
    <property type="entry name" value="SbcD_C"/>
</dbReference>
<name>A0A975T2J0_9ACTN</name>
<evidence type="ECO:0000256" key="6">
    <source>
        <dbReference type="ARBA" id="ARBA00022839"/>
    </source>
</evidence>
<keyword evidence="7" id="KW-0233">DNA recombination</keyword>
<dbReference type="InterPro" id="IPR004593">
    <property type="entry name" value="SbcD"/>
</dbReference>
<evidence type="ECO:0000256" key="1">
    <source>
        <dbReference type="ARBA" id="ARBA00010555"/>
    </source>
</evidence>
<dbReference type="InterPro" id="IPR004843">
    <property type="entry name" value="Calcineurin-like_PHP"/>
</dbReference>
<dbReference type="GO" id="GO:0006260">
    <property type="term" value="P:DNA replication"/>
    <property type="evidence" value="ECO:0007669"/>
    <property type="project" value="UniProtKB-KW"/>
</dbReference>
<dbReference type="GO" id="GO:0004519">
    <property type="term" value="F:endonuclease activity"/>
    <property type="evidence" value="ECO:0007669"/>
    <property type="project" value="UniProtKB-KW"/>
</dbReference>
<dbReference type="CDD" id="cd00840">
    <property type="entry name" value="MPP_Mre11_N"/>
    <property type="match status" value="1"/>
</dbReference>
<evidence type="ECO:0000256" key="5">
    <source>
        <dbReference type="ARBA" id="ARBA00022801"/>
    </source>
</evidence>
<evidence type="ECO:0000256" key="7">
    <source>
        <dbReference type="RuleBase" id="RU363069"/>
    </source>
</evidence>
<dbReference type="InterPro" id="IPR041796">
    <property type="entry name" value="Mre11_N"/>
</dbReference>
<dbReference type="EMBL" id="CP077062">
    <property type="protein sequence ID" value="QWZ09825.1"/>
    <property type="molecule type" value="Genomic_DNA"/>
</dbReference>
<keyword evidence="11" id="KW-1185">Reference proteome</keyword>
<dbReference type="PANTHER" id="PTHR30337:SF0">
    <property type="entry name" value="NUCLEASE SBCCD SUBUNIT D"/>
    <property type="match status" value="1"/>
</dbReference>
<proteinExistence type="inferred from homology"/>
<keyword evidence="6 7" id="KW-0269">Exonuclease</keyword>
<dbReference type="KEGG" id="nps:KRR39_08880"/>
<feature type="domain" description="Nuclease SbcCD subunit D C-terminal" evidence="9">
    <location>
        <begin position="272"/>
        <end position="326"/>
    </location>
</feature>
<dbReference type="Proteomes" id="UP000683575">
    <property type="component" value="Chromosome"/>
</dbReference>
<evidence type="ECO:0000259" key="8">
    <source>
        <dbReference type="Pfam" id="PF00149"/>
    </source>
</evidence>
<organism evidence="10 11">
    <name type="scientific">Nocardioides panacis</name>
    <dbReference type="NCBI Taxonomy" id="2849501"/>
    <lineage>
        <taxon>Bacteria</taxon>
        <taxon>Bacillati</taxon>
        <taxon>Actinomycetota</taxon>
        <taxon>Actinomycetes</taxon>
        <taxon>Propionibacteriales</taxon>
        <taxon>Nocardioidaceae</taxon>
        <taxon>Nocardioides</taxon>
    </lineage>
</organism>
<dbReference type="RefSeq" id="WP_216941671.1">
    <property type="nucleotide sequence ID" value="NZ_CP077062.1"/>
</dbReference>
<dbReference type="NCBIfam" id="TIGR00619">
    <property type="entry name" value="sbcd"/>
    <property type="match status" value="1"/>
</dbReference>
<dbReference type="GO" id="GO:0008408">
    <property type="term" value="F:3'-5' exonuclease activity"/>
    <property type="evidence" value="ECO:0007669"/>
    <property type="project" value="InterPro"/>
</dbReference>
<protein>
    <recommendedName>
        <fullName evidence="3 7">Nuclease SbcCD subunit D</fullName>
    </recommendedName>
</protein>